<dbReference type="PANTHER" id="PTHR11610:SF178">
    <property type="entry name" value="LIPASE MEMBER H-A-LIKE PROTEIN"/>
    <property type="match status" value="1"/>
</dbReference>
<dbReference type="Gene3D" id="3.40.50.1820">
    <property type="entry name" value="alpha/beta hydrolase"/>
    <property type="match status" value="1"/>
</dbReference>
<dbReference type="EMBL" id="NCKV01006359">
    <property type="protein sequence ID" value="RWS23491.1"/>
    <property type="molecule type" value="Genomic_DNA"/>
</dbReference>
<proteinExistence type="inferred from homology"/>
<comment type="caution">
    <text evidence="6">The sequence shown here is derived from an EMBL/GenBank/DDBJ whole genome shotgun (WGS) entry which is preliminary data.</text>
</comment>
<feature type="domain" description="Lipase" evidence="5">
    <location>
        <begin position="6"/>
        <end position="75"/>
    </location>
</feature>
<dbReference type="GO" id="GO:0016298">
    <property type="term" value="F:lipase activity"/>
    <property type="evidence" value="ECO:0007669"/>
    <property type="project" value="InterPro"/>
</dbReference>
<dbReference type="Proteomes" id="UP000288716">
    <property type="component" value="Unassembled WGS sequence"/>
</dbReference>
<evidence type="ECO:0000313" key="6">
    <source>
        <dbReference type="EMBL" id="RWS23491.1"/>
    </source>
</evidence>
<evidence type="ECO:0000256" key="2">
    <source>
        <dbReference type="ARBA" id="ARBA00010701"/>
    </source>
</evidence>
<gene>
    <name evidence="6" type="ORF">B4U80_13366</name>
</gene>
<dbReference type="InterPro" id="IPR000734">
    <property type="entry name" value="TAG_lipase"/>
</dbReference>
<protein>
    <recommendedName>
        <fullName evidence="5">Lipase domain-containing protein</fullName>
    </recommendedName>
</protein>
<evidence type="ECO:0000313" key="7">
    <source>
        <dbReference type="Proteomes" id="UP000288716"/>
    </source>
</evidence>
<reference evidence="6 7" key="1">
    <citation type="journal article" date="2018" name="Gigascience">
        <title>Genomes of trombidid mites reveal novel predicted allergens and laterally-transferred genes associated with secondary metabolism.</title>
        <authorList>
            <person name="Dong X."/>
            <person name="Chaisiri K."/>
            <person name="Xia D."/>
            <person name="Armstrong S.D."/>
            <person name="Fang Y."/>
            <person name="Donnelly M.J."/>
            <person name="Kadowaki T."/>
            <person name="McGarry J.W."/>
            <person name="Darby A.C."/>
            <person name="Makepeace B.L."/>
        </authorList>
    </citation>
    <scope>NUCLEOTIDE SEQUENCE [LARGE SCALE GENOMIC DNA]</scope>
    <source>
        <strain evidence="6">UoL-UT</strain>
    </source>
</reference>
<organism evidence="6 7">
    <name type="scientific">Leptotrombidium deliense</name>
    <dbReference type="NCBI Taxonomy" id="299467"/>
    <lineage>
        <taxon>Eukaryota</taxon>
        <taxon>Metazoa</taxon>
        <taxon>Ecdysozoa</taxon>
        <taxon>Arthropoda</taxon>
        <taxon>Chelicerata</taxon>
        <taxon>Arachnida</taxon>
        <taxon>Acari</taxon>
        <taxon>Acariformes</taxon>
        <taxon>Trombidiformes</taxon>
        <taxon>Prostigmata</taxon>
        <taxon>Anystina</taxon>
        <taxon>Parasitengona</taxon>
        <taxon>Trombiculoidea</taxon>
        <taxon>Trombiculidae</taxon>
        <taxon>Leptotrombidium</taxon>
    </lineage>
</organism>
<evidence type="ECO:0000256" key="3">
    <source>
        <dbReference type="ARBA" id="ARBA00022525"/>
    </source>
</evidence>
<dbReference type="PANTHER" id="PTHR11610">
    <property type="entry name" value="LIPASE"/>
    <property type="match status" value="1"/>
</dbReference>
<dbReference type="Pfam" id="PF00151">
    <property type="entry name" value="Lipase"/>
    <property type="match status" value="1"/>
</dbReference>
<keyword evidence="3" id="KW-0964">Secreted</keyword>
<evidence type="ECO:0000256" key="4">
    <source>
        <dbReference type="RuleBase" id="RU004262"/>
    </source>
</evidence>
<dbReference type="InterPro" id="IPR013818">
    <property type="entry name" value="Lipase"/>
</dbReference>
<dbReference type="InterPro" id="IPR029058">
    <property type="entry name" value="AB_hydrolase_fold"/>
</dbReference>
<dbReference type="GO" id="GO:0016042">
    <property type="term" value="P:lipid catabolic process"/>
    <property type="evidence" value="ECO:0007669"/>
    <property type="project" value="TreeGrafter"/>
</dbReference>
<evidence type="ECO:0000259" key="5">
    <source>
        <dbReference type="Pfam" id="PF00151"/>
    </source>
</evidence>
<dbReference type="VEuPathDB" id="VectorBase:LDEU008549"/>
<dbReference type="OrthoDB" id="6435669at2759"/>
<dbReference type="GO" id="GO:0005615">
    <property type="term" value="C:extracellular space"/>
    <property type="evidence" value="ECO:0007669"/>
    <property type="project" value="TreeGrafter"/>
</dbReference>
<name>A0A443S7K9_9ACAR</name>
<evidence type="ECO:0000256" key="1">
    <source>
        <dbReference type="ARBA" id="ARBA00004613"/>
    </source>
</evidence>
<dbReference type="SUPFAM" id="SSF53474">
    <property type="entry name" value="alpha/beta-Hydrolases"/>
    <property type="match status" value="1"/>
</dbReference>
<comment type="similarity">
    <text evidence="2 4">Belongs to the AB hydrolase superfamily. Lipase family.</text>
</comment>
<dbReference type="AlphaFoldDB" id="A0A443S7K9"/>
<sequence length="193" mass="22376">MITDYLKNGDCQPVAYNCSSYDDFLRGKCVSCENNQCELAAYHVQVSKENHFEQKTNPPYNNLKMYLKTAALEPFCLYHYQVVVASDQVITCDTIRVILKENEKEFSVIVKKDDTQNTITSLMTIDPKETNYTTPSFDSVSIGAKLFTTNCLEQISYIEINYLSNIDERIRKEKSMKFCLDKDNRKFFQCARN</sequence>
<comment type="subcellular location">
    <subcellularLocation>
        <location evidence="1">Secreted</location>
    </subcellularLocation>
</comment>
<keyword evidence="7" id="KW-1185">Reference proteome</keyword>
<accession>A0A443S7K9</accession>